<accession>A0A2U2C4C1</accession>
<evidence type="ECO:0000313" key="2">
    <source>
        <dbReference type="Proteomes" id="UP000244940"/>
    </source>
</evidence>
<comment type="caution">
    <text evidence="1">The sequence shown here is derived from an EMBL/GenBank/DDBJ whole genome shotgun (WGS) entry which is preliminary data.</text>
</comment>
<dbReference type="Proteomes" id="UP000244940">
    <property type="component" value="Unassembled WGS sequence"/>
</dbReference>
<dbReference type="OrthoDB" id="7772506at2"/>
<gene>
    <name evidence="1" type="ORF">C4N9_20940</name>
</gene>
<reference evidence="1 2" key="1">
    <citation type="submission" date="2018-05" db="EMBL/GenBank/DDBJ databases">
        <title>Pararhodobacter marina sp. nov., isolated from deep-sea water of the Indian Ocean.</title>
        <authorList>
            <person name="Lai Q.Sr."/>
            <person name="Liu X."/>
            <person name="Shao Z."/>
        </authorList>
    </citation>
    <scope>NUCLEOTIDE SEQUENCE [LARGE SCALE GENOMIC DNA]</scope>
    <source>
        <strain evidence="1 2">CIC4N-9</strain>
    </source>
</reference>
<evidence type="ECO:0000313" key="1">
    <source>
        <dbReference type="EMBL" id="PWE26728.1"/>
    </source>
</evidence>
<protein>
    <submittedName>
        <fullName evidence="1">Uncharacterized protein</fullName>
    </submittedName>
</protein>
<dbReference type="RefSeq" id="WP_109535289.1">
    <property type="nucleotide sequence ID" value="NZ_QEYD01000017.1"/>
</dbReference>
<proteinExistence type="predicted"/>
<name>A0A2U2C4C1_9RHOB</name>
<sequence>MDFFELYDARARADEPIELPLRDQRTGEIITMGGKPCIVLVLGANARSIPPDAKAAMLKEEKAEQPIRDRLHAACMRAALAYIAGFKNMARRGEDGEAIPLTLDDAEAFLDLNVASVEHGAWRAPKRNEGETDEEYRQRVDQDRAVWRGASFAQQILDASREESRFLDRPRGN</sequence>
<dbReference type="EMBL" id="QEYD01000017">
    <property type="protein sequence ID" value="PWE26728.1"/>
    <property type="molecule type" value="Genomic_DNA"/>
</dbReference>
<dbReference type="AlphaFoldDB" id="A0A2U2C4C1"/>
<dbReference type="GeneID" id="94367364"/>
<organism evidence="1 2">
    <name type="scientific">Pararhodobacter marinus</name>
    <dbReference type="NCBI Taxonomy" id="2184063"/>
    <lineage>
        <taxon>Bacteria</taxon>
        <taxon>Pseudomonadati</taxon>
        <taxon>Pseudomonadota</taxon>
        <taxon>Alphaproteobacteria</taxon>
        <taxon>Rhodobacterales</taxon>
        <taxon>Paracoccaceae</taxon>
        <taxon>Pararhodobacter</taxon>
    </lineage>
</organism>
<keyword evidence="2" id="KW-1185">Reference proteome</keyword>